<evidence type="ECO:0000313" key="1">
    <source>
        <dbReference type="EMBL" id="DAE11956.1"/>
    </source>
</evidence>
<name>A0A8S5Q0A5_9CAUD</name>
<protein>
    <submittedName>
        <fullName evidence="1">Uncharacterized protein</fullName>
    </submittedName>
</protein>
<accession>A0A8S5Q0A5</accession>
<sequence length="53" mass="6242">MLTKRGEHHYSLALSKNESYDTDLVRRLPISLKLVQNSRLIELSLEWLMLRSS</sequence>
<reference evidence="1" key="1">
    <citation type="journal article" date="2021" name="Proc. Natl. Acad. Sci. U.S.A.">
        <title>A Catalog of Tens of Thousands of Viruses from Human Metagenomes Reveals Hidden Associations with Chronic Diseases.</title>
        <authorList>
            <person name="Tisza M.J."/>
            <person name="Buck C.B."/>
        </authorList>
    </citation>
    <scope>NUCLEOTIDE SEQUENCE</scope>
    <source>
        <strain evidence="1">CtBtT5</strain>
    </source>
</reference>
<organism evidence="1">
    <name type="scientific">Myoviridae sp. ctBtT5</name>
    <dbReference type="NCBI Taxonomy" id="2825048"/>
    <lineage>
        <taxon>Viruses</taxon>
        <taxon>Duplodnaviria</taxon>
        <taxon>Heunggongvirae</taxon>
        <taxon>Uroviricota</taxon>
        <taxon>Caudoviricetes</taxon>
    </lineage>
</organism>
<dbReference type="EMBL" id="BK015540">
    <property type="protein sequence ID" value="DAE11956.1"/>
    <property type="molecule type" value="Genomic_DNA"/>
</dbReference>
<proteinExistence type="predicted"/>